<evidence type="ECO:0000256" key="3">
    <source>
        <dbReference type="ARBA" id="ARBA00022452"/>
    </source>
</evidence>
<keyword evidence="6" id="KW-0732">Signal</keyword>
<dbReference type="STRING" id="1121863.GCA_000621185_03384"/>
<evidence type="ECO:0000313" key="12">
    <source>
        <dbReference type="EMBL" id="KMV32767.1"/>
    </source>
</evidence>
<keyword evidence="4 12" id="KW-0645">Protease</keyword>
<comment type="similarity">
    <text evidence="2">Belongs to the peptidase A26 family.</text>
</comment>
<dbReference type="InterPro" id="IPR020079">
    <property type="entry name" value="Peptidase_A26_CS"/>
</dbReference>
<protein>
    <submittedName>
        <fullName evidence="12">Protease</fullName>
    </submittedName>
</protein>
<dbReference type="InterPro" id="IPR000036">
    <property type="entry name" value="Peptidase_A26_omptin"/>
</dbReference>
<keyword evidence="8" id="KW-0378">Hydrolase</keyword>
<dbReference type="GO" id="GO:0004190">
    <property type="term" value="F:aspartic-type endopeptidase activity"/>
    <property type="evidence" value="ECO:0007669"/>
    <property type="project" value="UniProtKB-KW"/>
</dbReference>
<dbReference type="Proteomes" id="UP000037315">
    <property type="component" value="Unassembled WGS sequence"/>
</dbReference>
<feature type="active site" evidence="11">
    <location>
        <position position="214"/>
    </location>
</feature>
<dbReference type="PATRIC" id="fig|1656095.3.peg.3971"/>
<keyword evidence="3" id="KW-1134">Transmembrane beta strand</keyword>
<comment type="caution">
    <text evidence="12">The sequence shown here is derived from an EMBL/GenBank/DDBJ whole genome shotgun (WGS) entry which is preliminary data.</text>
</comment>
<evidence type="ECO:0000256" key="10">
    <source>
        <dbReference type="ARBA" id="ARBA00023237"/>
    </source>
</evidence>
<name>A0A0J8VI32_9ENTR</name>
<evidence type="ECO:0000256" key="6">
    <source>
        <dbReference type="ARBA" id="ARBA00022729"/>
    </source>
</evidence>
<feature type="active site" evidence="11">
    <location>
        <position position="212"/>
    </location>
</feature>
<evidence type="ECO:0000256" key="8">
    <source>
        <dbReference type="ARBA" id="ARBA00022801"/>
    </source>
</evidence>
<evidence type="ECO:0000256" key="2">
    <source>
        <dbReference type="ARBA" id="ARBA00006923"/>
    </source>
</evidence>
<reference evidence="12 13" key="1">
    <citation type="submission" date="2015-06" db="EMBL/GenBank/DDBJ databases">
        <title>Genome sequencing of Cronobacter sp. strain DJ34 isolated from petroleum contaminated sludge of Duliajan Oil Fields, Assam, India.</title>
        <authorList>
            <person name="Pal S."/>
            <person name="Banerjee T.D."/>
            <person name="Roy A."/>
            <person name="Sar P."/>
            <person name="Kazy S.K."/>
        </authorList>
    </citation>
    <scope>NUCLEOTIDE SEQUENCE [LARGE SCALE GENOMIC DNA]</scope>
    <source>
        <strain evidence="12 13">DJ34</strain>
    </source>
</reference>
<evidence type="ECO:0000256" key="9">
    <source>
        <dbReference type="ARBA" id="ARBA00023136"/>
    </source>
</evidence>
<accession>A0A0J8VI32</accession>
<keyword evidence="9" id="KW-0472">Membrane</keyword>
<keyword evidence="13" id="KW-1185">Reference proteome</keyword>
<dbReference type="EMBL" id="LFEJ01000027">
    <property type="protein sequence ID" value="KMV32767.1"/>
    <property type="molecule type" value="Genomic_DNA"/>
</dbReference>
<evidence type="ECO:0000256" key="1">
    <source>
        <dbReference type="ARBA" id="ARBA00004571"/>
    </source>
</evidence>
<evidence type="ECO:0000256" key="5">
    <source>
        <dbReference type="ARBA" id="ARBA00022692"/>
    </source>
</evidence>
<dbReference type="GO" id="GO:0006508">
    <property type="term" value="P:proteolysis"/>
    <property type="evidence" value="ECO:0007669"/>
    <property type="project" value="UniProtKB-KW"/>
</dbReference>
<proteinExistence type="inferred from homology"/>
<dbReference type="InterPro" id="IPR053724">
    <property type="entry name" value="OMP_A26_sf"/>
</dbReference>
<dbReference type="InterPro" id="IPR020080">
    <property type="entry name" value="OM_adhesin/peptidase_omptin"/>
</dbReference>
<dbReference type="GO" id="GO:0009279">
    <property type="term" value="C:cell outer membrane"/>
    <property type="evidence" value="ECO:0007669"/>
    <property type="project" value="UniProtKB-SubCell"/>
</dbReference>
<feature type="active site" evidence="11">
    <location>
        <position position="90"/>
    </location>
</feature>
<dbReference type="PIRSF" id="PIRSF001522">
    <property type="entry name" value="Peptidase_A26"/>
    <property type="match status" value="1"/>
</dbReference>
<evidence type="ECO:0000313" key="13">
    <source>
        <dbReference type="Proteomes" id="UP000037315"/>
    </source>
</evidence>
<dbReference type="PROSITE" id="PS00834">
    <property type="entry name" value="OMPTIN_1"/>
    <property type="match status" value="1"/>
</dbReference>
<gene>
    <name evidence="12" type="ORF">ACH50_21430</name>
</gene>
<comment type="subcellular location">
    <subcellularLocation>
        <location evidence="1">Cell outer membrane</location>
        <topology evidence="1">Multi-pass membrane protein</topology>
    </subcellularLocation>
</comment>
<dbReference type="Gene3D" id="2.40.128.90">
    <property type="entry name" value="OMPT-like"/>
    <property type="match status" value="1"/>
</dbReference>
<evidence type="ECO:0000256" key="4">
    <source>
        <dbReference type="ARBA" id="ARBA00022670"/>
    </source>
</evidence>
<dbReference type="SUPFAM" id="SSF69917">
    <property type="entry name" value="OMPT-like"/>
    <property type="match status" value="1"/>
</dbReference>
<dbReference type="PRINTS" id="PR00482">
    <property type="entry name" value="OMPTIN"/>
</dbReference>
<evidence type="ECO:0000256" key="11">
    <source>
        <dbReference type="PIRSR" id="PIRSR001522-1"/>
    </source>
</evidence>
<keyword evidence="5" id="KW-0812">Transmembrane</keyword>
<keyword evidence="10" id="KW-0998">Cell outer membrane</keyword>
<organism evidence="12 13">
    <name type="scientific">Franconibacter pulveris</name>
    <dbReference type="NCBI Taxonomy" id="435910"/>
    <lineage>
        <taxon>Bacteria</taxon>
        <taxon>Pseudomonadati</taxon>
        <taxon>Pseudomonadota</taxon>
        <taxon>Gammaproteobacteria</taxon>
        <taxon>Enterobacterales</taxon>
        <taxon>Enterobacteriaceae</taxon>
        <taxon>Franconibacter</taxon>
    </lineage>
</organism>
<sequence>MTTFIVCFPATAQNWQSINNEVTFNTSLGWLGGESKEYVYDEGHKASQLDWKIKNAAIIKGDISWTPVSYITLNARGWTTLASGSGEMEDYDWQDENQSHWTDKSTHPDTPLNYANEFDINIKGWIFNQPNYRFGGVVGYQQTRYSWTSYGGTYNYDNGTDKGEFPRSETGIGYQQKFSAPYMGVAGMYRYQDVEFNALFKFSPWVEAKDNDEHYLRDTTFRSNTKNSRYYFASVDAGYYVTPNVKVFTELSWAKYEKEKGSMEVINYRSGERDYYGSNTSGIENESYMITAGIQYRF</sequence>
<evidence type="ECO:0000256" key="7">
    <source>
        <dbReference type="ARBA" id="ARBA00022750"/>
    </source>
</evidence>
<keyword evidence="7" id="KW-0064">Aspartyl protease</keyword>
<dbReference type="AlphaFoldDB" id="A0A0J8VI32"/>
<dbReference type="Pfam" id="PF01278">
    <property type="entry name" value="Omptin"/>
    <property type="match status" value="1"/>
</dbReference>
<feature type="active site" evidence="11">
    <location>
        <position position="92"/>
    </location>
</feature>